<evidence type="ECO:0000256" key="3">
    <source>
        <dbReference type="ARBA" id="ARBA00022692"/>
    </source>
</evidence>
<dbReference type="AlphaFoldDB" id="A0A3S0S4J4"/>
<evidence type="ECO:0000313" key="7">
    <source>
        <dbReference type="EMBL" id="RUL65749.1"/>
    </source>
</evidence>
<feature type="transmembrane region" description="Helical" evidence="6">
    <location>
        <begin position="36"/>
        <end position="54"/>
    </location>
</feature>
<dbReference type="PANTHER" id="PTHR42718">
    <property type="entry name" value="MAJOR FACILITATOR SUPERFAMILY MULTIDRUG TRANSPORTER MFSC"/>
    <property type="match status" value="1"/>
</dbReference>
<dbReference type="Proteomes" id="UP000267077">
    <property type="component" value="Unassembled WGS sequence"/>
</dbReference>
<proteinExistence type="predicted"/>
<keyword evidence="5 6" id="KW-0472">Membrane</keyword>
<sequence length="206" mass="22652">MTTTAAAIRTEKSSRSRNIEQFNEESKQVPSIRKRAILGLLGAILVIGPVIGGYCSDNFRPQSIICVEVLSASAMFAMWRYSSEGAPLSFDLFRRGDGAGMATLPIVLCALETLLEEGETDGWLGSTFILRLSIVAVEIVAIIAFVMVTLVRKQQLMHLRLLVRRNFCLGTLTNIFFGLSMYGWVYIIPLVIAVVSMVTARSRSVA</sequence>
<keyword evidence="3 6" id="KW-0812">Transmembrane</keyword>
<reference evidence="7 8" key="1">
    <citation type="submission" date="2018-12" db="EMBL/GenBank/DDBJ databases">
        <title>Dyella dinghuensis sp. nov. DHOA06 and Dyella choica sp. nov. 4M-K27, isolated from forest soil.</title>
        <authorList>
            <person name="Qiu L.-H."/>
            <person name="Gao Z.-H."/>
        </authorList>
    </citation>
    <scope>NUCLEOTIDE SEQUENCE [LARGE SCALE GENOMIC DNA]</scope>
    <source>
        <strain evidence="7 8">DHOA06</strain>
    </source>
</reference>
<dbReference type="PANTHER" id="PTHR42718:SF9">
    <property type="entry name" value="MAJOR FACILITATOR SUPERFAMILY MULTIDRUG TRANSPORTER MFSC"/>
    <property type="match status" value="1"/>
</dbReference>
<organism evidence="7 8">
    <name type="scientific">Dyella dinghuensis</name>
    <dbReference type="NCBI Taxonomy" id="1920169"/>
    <lineage>
        <taxon>Bacteria</taxon>
        <taxon>Pseudomonadati</taxon>
        <taxon>Pseudomonadota</taxon>
        <taxon>Gammaproteobacteria</taxon>
        <taxon>Lysobacterales</taxon>
        <taxon>Rhodanobacteraceae</taxon>
        <taxon>Dyella</taxon>
    </lineage>
</organism>
<evidence type="ECO:0000256" key="2">
    <source>
        <dbReference type="ARBA" id="ARBA00022448"/>
    </source>
</evidence>
<comment type="caution">
    <text evidence="7">The sequence shown here is derived from an EMBL/GenBank/DDBJ whole genome shotgun (WGS) entry which is preliminary data.</text>
</comment>
<feature type="transmembrane region" description="Helical" evidence="6">
    <location>
        <begin position="172"/>
        <end position="198"/>
    </location>
</feature>
<dbReference type="GO" id="GO:0016020">
    <property type="term" value="C:membrane"/>
    <property type="evidence" value="ECO:0007669"/>
    <property type="project" value="UniProtKB-SubCell"/>
</dbReference>
<keyword evidence="2" id="KW-0813">Transport</keyword>
<name>A0A3S0S4J4_9GAMM</name>
<protein>
    <submittedName>
        <fullName evidence="7">Uncharacterized protein</fullName>
    </submittedName>
</protein>
<comment type="subcellular location">
    <subcellularLocation>
        <location evidence="1">Membrane</location>
        <topology evidence="1">Multi-pass membrane protein</topology>
    </subcellularLocation>
</comment>
<dbReference type="RefSeq" id="WP_126672380.1">
    <property type="nucleotide sequence ID" value="NZ_RYZR01000003.1"/>
</dbReference>
<accession>A0A3S0S4J4</accession>
<keyword evidence="8" id="KW-1185">Reference proteome</keyword>
<evidence type="ECO:0000256" key="1">
    <source>
        <dbReference type="ARBA" id="ARBA00004141"/>
    </source>
</evidence>
<evidence type="ECO:0000256" key="4">
    <source>
        <dbReference type="ARBA" id="ARBA00022989"/>
    </source>
</evidence>
<gene>
    <name evidence="7" type="ORF">EKH79_03295</name>
</gene>
<feature type="transmembrane region" description="Helical" evidence="6">
    <location>
        <begin position="128"/>
        <end position="151"/>
    </location>
</feature>
<evidence type="ECO:0000256" key="6">
    <source>
        <dbReference type="SAM" id="Phobius"/>
    </source>
</evidence>
<evidence type="ECO:0000313" key="8">
    <source>
        <dbReference type="Proteomes" id="UP000267077"/>
    </source>
</evidence>
<dbReference type="EMBL" id="RYZR01000003">
    <property type="protein sequence ID" value="RUL65749.1"/>
    <property type="molecule type" value="Genomic_DNA"/>
</dbReference>
<evidence type="ECO:0000256" key="5">
    <source>
        <dbReference type="ARBA" id="ARBA00023136"/>
    </source>
</evidence>
<keyword evidence="4 6" id="KW-1133">Transmembrane helix</keyword>